<proteinExistence type="predicted"/>
<dbReference type="AlphaFoldDB" id="A0A1L3GNV5"/>
<dbReference type="InterPro" id="IPR036116">
    <property type="entry name" value="FN3_sf"/>
</dbReference>
<dbReference type="SMART" id="SM00060">
    <property type="entry name" value="FN3"/>
    <property type="match status" value="2"/>
</dbReference>
<dbReference type="EMBL" id="CP015519">
    <property type="protein sequence ID" value="APG27565.1"/>
    <property type="molecule type" value="Genomic_DNA"/>
</dbReference>
<dbReference type="KEGG" id="pef:A7E78_06755"/>
<dbReference type="STRING" id="1842532.A7E78_06755"/>
<evidence type="ECO:0000313" key="2">
    <source>
        <dbReference type="EMBL" id="APG27565.1"/>
    </source>
</evidence>
<dbReference type="CDD" id="cd00063">
    <property type="entry name" value="FN3"/>
    <property type="match status" value="1"/>
</dbReference>
<evidence type="ECO:0000313" key="3">
    <source>
        <dbReference type="Proteomes" id="UP000182517"/>
    </source>
</evidence>
<reference evidence="2 3" key="1">
    <citation type="journal article" date="2017" name="Genome Announc.">
        <title>Complete Genome Sequences of Two Acetylene-Fermenting Pelobacter acetylenicus Strains.</title>
        <authorList>
            <person name="Sutton J.M."/>
            <person name="Baesman S.M."/>
            <person name="Fierst J.L."/>
            <person name="Poret-Peterson A.T."/>
            <person name="Oremland R.S."/>
            <person name="Dunlap D.S."/>
            <person name="Akob D.M."/>
        </authorList>
    </citation>
    <scope>NUCLEOTIDE SEQUENCE [LARGE SCALE GENOMIC DNA]</scope>
    <source>
        <strain evidence="2 3">SFB93</strain>
    </source>
</reference>
<dbReference type="InterPro" id="IPR013783">
    <property type="entry name" value="Ig-like_fold"/>
</dbReference>
<accession>A0A1L3GNV5</accession>
<keyword evidence="3" id="KW-1185">Reference proteome</keyword>
<dbReference type="PROSITE" id="PS50853">
    <property type="entry name" value="FN3"/>
    <property type="match status" value="1"/>
</dbReference>
<organism evidence="2 3">
    <name type="scientific">Syntrophotalea acetylenivorans</name>
    <dbReference type="NCBI Taxonomy" id="1842532"/>
    <lineage>
        <taxon>Bacteria</taxon>
        <taxon>Pseudomonadati</taxon>
        <taxon>Thermodesulfobacteriota</taxon>
        <taxon>Desulfuromonadia</taxon>
        <taxon>Desulfuromonadales</taxon>
        <taxon>Syntrophotaleaceae</taxon>
        <taxon>Syntrophotalea</taxon>
    </lineage>
</organism>
<dbReference type="SUPFAM" id="SSF49265">
    <property type="entry name" value="Fibronectin type III"/>
    <property type="match status" value="1"/>
</dbReference>
<gene>
    <name evidence="2" type="ORF">A7E78_06755</name>
</gene>
<sequence length="222" mass="24149">MQSIAKLPLASLTMVIAGLLFWAAPLLAQVVQLAWDPSTSQDVAGYKIYYKADSSELPLDGVEALEGPSPIDVGNVTAFTLNELPEGSIYYFRATAYDSTGYESSLSNLAFSEWLPAILAPGMNEIVDSSVVLVWSPPPDDLDLTFSLVYGTDPELRTNIKSNKGRLKKDPTFIPTMLIDNLADTSYTANDLYSGITYYWQVVATDGSGQQYTTGISSFVTE</sequence>
<dbReference type="Proteomes" id="UP000182517">
    <property type="component" value="Chromosome"/>
</dbReference>
<dbReference type="InterPro" id="IPR003961">
    <property type="entry name" value="FN3_dom"/>
</dbReference>
<protein>
    <recommendedName>
        <fullName evidence="1">Fibronectin type-III domain-containing protein</fullName>
    </recommendedName>
</protein>
<dbReference type="Gene3D" id="2.60.40.10">
    <property type="entry name" value="Immunoglobulins"/>
    <property type="match status" value="2"/>
</dbReference>
<dbReference type="Pfam" id="PF00041">
    <property type="entry name" value="fn3"/>
    <property type="match status" value="1"/>
</dbReference>
<evidence type="ECO:0000259" key="1">
    <source>
        <dbReference type="PROSITE" id="PS50853"/>
    </source>
</evidence>
<name>A0A1L3GNV5_9BACT</name>
<feature type="domain" description="Fibronectin type-III" evidence="1">
    <location>
        <begin position="15"/>
        <end position="122"/>
    </location>
</feature>
<dbReference type="OrthoDB" id="9803398at2"/>
<dbReference type="RefSeq" id="WP_072283530.1">
    <property type="nucleotide sequence ID" value="NZ_CP015519.1"/>
</dbReference>